<dbReference type="Proteomes" id="UP000004834">
    <property type="component" value="Unassembled WGS sequence"/>
</dbReference>
<name>A0AAV3F063_9FLAO</name>
<evidence type="ECO:0000313" key="2">
    <source>
        <dbReference type="Proteomes" id="UP000004834"/>
    </source>
</evidence>
<comment type="caution">
    <text evidence="1">The sequence shown here is derived from an EMBL/GenBank/DDBJ whole genome shotgun (WGS) entry which is preliminary data.</text>
</comment>
<evidence type="ECO:0000313" key="1">
    <source>
        <dbReference type="EMBL" id="EHO07950.1"/>
    </source>
</evidence>
<gene>
    <name evidence="1" type="ORF">HMPREF9715_02816</name>
</gene>
<accession>A0AAV3F063</accession>
<dbReference type="AlphaFoldDB" id="A0AAV3F063"/>
<dbReference type="EMBL" id="AGEE01000039">
    <property type="protein sequence ID" value="EHO07950.1"/>
    <property type="molecule type" value="Genomic_DNA"/>
</dbReference>
<organism evidence="1 2">
    <name type="scientific">Myroides odoratimimus CIP 101113</name>
    <dbReference type="NCBI Taxonomy" id="883154"/>
    <lineage>
        <taxon>Bacteria</taxon>
        <taxon>Pseudomonadati</taxon>
        <taxon>Bacteroidota</taxon>
        <taxon>Flavobacteriia</taxon>
        <taxon>Flavobacteriales</taxon>
        <taxon>Flavobacteriaceae</taxon>
        <taxon>Myroides</taxon>
    </lineage>
</organism>
<protein>
    <submittedName>
        <fullName evidence="1">Uncharacterized protein</fullName>
    </submittedName>
</protein>
<sequence>MKLLKYLFNKIQSIYSNYENQILIAKIVLKSEGKTGNTFQNDYVYYVVR</sequence>
<proteinExistence type="predicted"/>
<reference evidence="1 2" key="1">
    <citation type="submission" date="2011-11" db="EMBL/GenBank/DDBJ databases">
        <title>The Genome Sequence of Myroides odoratimimus CIP 101113.</title>
        <authorList>
            <person name="Earl A."/>
            <person name="Ward D."/>
            <person name="Feldgarden M."/>
            <person name="Gevers D."/>
            <person name="Huys G."/>
            <person name="Young S.K."/>
            <person name="Zeng Q."/>
            <person name="Gargeya S."/>
            <person name="Fitzgerald M."/>
            <person name="Haas B."/>
            <person name="Abouelleil A."/>
            <person name="Alvarado L."/>
            <person name="Arachchi H.M."/>
            <person name="Berlin A."/>
            <person name="Brown A."/>
            <person name="Chapman S.B."/>
            <person name="Chen Z."/>
            <person name="Dunbar C."/>
            <person name="Freedman E."/>
            <person name="Gearin G."/>
            <person name="Goldberg J."/>
            <person name="Griggs A."/>
            <person name="Gujja S."/>
            <person name="Heiman D."/>
            <person name="Howarth C."/>
            <person name="Larson L."/>
            <person name="Lui A."/>
            <person name="MacDonald P.J.P."/>
            <person name="Montmayeur A."/>
            <person name="Murphy C."/>
            <person name="Neiman D."/>
            <person name="Pearson M."/>
            <person name="Priest M."/>
            <person name="Roberts A."/>
            <person name="Saif S."/>
            <person name="Shea T."/>
            <person name="Shenoy N."/>
            <person name="Sisk P."/>
            <person name="Stolte C."/>
            <person name="Sykes S."/>
            <person name="Wortman J."/>
            <person name="Nusbaum C."/>
            <person name="Birren B."/>
        </authorList>
    </citation>
    <scope>NUCLEOTIDE SEQUENCE [LARGE SCALE GENOMIC DNA]</scope>
    <source>
        <strain evidence="1 2">CIP 101113</strain>
    </source>
</reference>